<dbReference type="PROSITE" id="PS50943">
    <property type="entry name" value="HTH_CROC1"/>
    <property type="match status" value="1"/>
</dbReference>
<organism evidence="3 4">
    <name type="scientific">Serratia liquefaciens</name>
    <dbReference type="NCBI Taxonomy" id="614"/>
    <lineage>
        <taxon>Bacteria</taxon>
        <taxon>Pseudomonadati</taxon>
        <taxon>Pseudomonadota</taxon>
        <taxon>Gammaproteobacteria</taxon>
        <taxon>Enterobacterales</taxon>
        <taxon>Yersiniaceae</taxon>
        <taxon>Serratia</taxon>
    </lineage>
</organism>
<gene>
    <name evidence="3" type="ORF">EGO53_03235</name>
</gene>
<accession>A0A515D4L2</accession>
<dbReference type="CDD" id="cd00093">
    <property type="entry name" value="HTH_XRE"/>
    <property type="match status" value="1"/>
</dbReference>
<dbReference type="EMBL" id="CP033893">
    <property type="protein sequence ID" value="QDL35352.1"/>
    <property type="molecule type" value="Genomic_DNA"/>
</dbReference>
<evidence type="ECO:0000313" key="3">
    <source>
        <dbReference type="EMBL" id="QDL35352.1"/>
    </source>
</evidence>
<sequence length="99" mass="10707">MNLGEKIKAIRVAEGLSQSKFCEIIEMSISTLKKYEGGHAEPGGSVLVKITNHPRFEKYTMWLMSSTNKTLEAAGQISPALSPDGHDSTSDLQKGQKAG</sequence>
<evidence type="ECO:0000259" key="2">
    <source>
        <dbReference type="PROSITE" id="PS50943"/>
    </source>
</evidence>
<dbReference type="GO" id="GO:0003677">
    <property type="term" value="F:DNA binding"/>
    <property type="evidence" value="ECO:0007669"/>
    <property type="project" value="InterPro"/>
</dbReference>
<proteinExistence type="predicted"/>
<dbReference type="SMART" id="SM00530">
    <property type="entry name" value="HTH_XRE"/>
    <property type="match status" value="1"/>
</dbReference>
<dbReference type="RefSeq" id="WP_142814664.1">
    <property type="nucleotide sequence ID" value="NZ_CP033893.1"/>
</dbReference>
<dbReference type="Gene3D" id="1.10.260.40">
    <property type="entry name" value="lambda repressor-like DNA-binding domains"/>
    <property type="match status" value="1"/>
</dbReference>
<dbReference type="InterPro" id="IPR001387">
    <property type="entry name" value="Cro/C1-type_HTH"/>
</dbReference>
<evidence type="ECO:0000256" key="1">
    <source>
        <dbReference type="SAM" id="MobiDB-lite"/>
    </source>
</evidence>
<dbReference type="Pfam" id="PF01381">
    <property type="entry name" value="HTH_3"/>
    <property type="match status" value="1"/>
</dbReference>
<dbReference type="InterPro" id="IPR010982">
    <property type="entry name" value="Lambda_DNA-bd_dom_sf"/>
</dbReference>
<feature type="domain" description="HTH cro/C1-type" evidence="2">
    <location>
        <begin position="7"/>
        <end position="50"/>
    </location>
</feature>
<reference evidence="3 4" key="1">
    <citation type="submission" date="2018-11" db="EMBL/GenBank/DDBJ databases">
        <title>The first complete genome of Serratia liquefaciens isolated from metalophyte plant revel distinctness adaptive mechanisms in an extreme habitat.</title>
        <authorList>
            <person name="Caneschi W.L."/>
            <person name="Sanchez A.B."/>
            <person name="Felestrino E.B."/>
            <person name="Assis R.A.B."/>
            <person name="Lemes C.G.C."/>
            <person name="Cordeiro I.F."/>
            <person name="Fonseca N.P."/>
            <person name="Villa M."/>
            <person name="Vieira I.T."/>
            <person name="Moraes L.A."/>
            <person name="Kamino L.H.Y."/>
            <person name="do Carmo F."/>
            <person name="Garcia C.M."/>
            <person name="Almeida N.F."/>
            <person name="Silva R.S."/>
            <person name="Ferro J.A."/>
            <person name="Ferro M.I.T."/>
            <person name="Varani A.M."/>
            <person name="Ferreira R.M."/>
            <person name="dos Santos V.L."/>
            <person name="Silva U.C."/>
            <person name="Setubal J.C."/>
            <person name="Moreira L.M."/>
        </authorList>
    </citation>
    <scope>NUCLEOTIDE SEQUENCE [LARGE SCALE GENOMIC DNA]</scope>
    <source>
        <strain evidence="3 4">FG3</strain>
    </source>
</reference>
<protein>
    <submittedName>
        <fullName evidence="3">XRE family transcriptional regulator</fullName>
    </submittedName>
</protein>
<evidence type="ECO:0000313" key="4">
    <source>
        <dbReference type="Proteomes" id="UP000317572"/>
    </source>
</evidence>
<dbReference type="SUPFAM" id="SSF47413">
    <property type="entry name" value="lambda repressor-like DNA-binding domains"/>
    <property type="match status" value="1"/>
</dbReference>
<dbReference type="Proteomes" id="UP000317572">
    <property type="component" value="Chromosome"/>
</dbReference>
<name>A0A515D4L2_SERLI</name>
<feature type="region of interest" description="Disordered" evidence="1">
    <location>
        <begin position="74"/>
        <end position="99"/>
    </location>
</feature>
<dbReference type="AlphaFoldDB" id="A0A515D4L2"/>